<protein>
    <submittedName>
        <fullName evidence="2">Root phototropism protein 3-like</fullName>
    </submittedName>
</protein>
<name>A0A5N5FMH4_9ROSA</name>
<gene>
    <name evidence="2" type="ORF">D8674_040994</name>
</gene>
<dbReference type="AlphaFoldDB" id="A0A5N5FMH4"/>
<accession>A0A5N5FMH4</accession>
<evidence type="ECO:0000313" key="3">
    <source>
        <dbReference type="Proteomes" id="UP000327157"/>
    </source>
</evidence>
<keyword evidence="3" id="KW-1185">Reference proteome</keyword>
<reference evidence="2 3" key="2">
    <citation type="submission" date="2019-11" db="EMBL/GenBank/DDBJ databases">
        <title>A de novo genome assembly of a pear dwarfing rootstock.</title>
        <authorList>
            <person name="Wang F."/>
            <person name="Wang J."/>
            <person name="Li S."/>
            <person name="Zhang Y."/>
            <person name="Fang M."/>
            <person name="Ma L."/>
            <person name="Zhao Y."/>
            <person name="Jiang S."/>
        </authorList>
    </citation>
    <scope>NUCLEOTIDE SEQUENCE [LARGE SCALE GENOMIC DNA]</scope>
    <source>
        <strain evidence="2">S2</strain>
        <tissue evidence="2">Leaf</tissue>
    </source>
</reference>
<comment type="caution">
    <text evidence="2">The sequence shown here is derived from an EMBL/GenBank/DDBJ whole genome shotgun (WGS) entry which is preliminary data.</text>
</comment>
<dbReference type="PANTHER" id="PTHR32370">
    <property type="entry name" value="OS12G0117600 PROTEIN"/>
    <property type="match status" value="1"/>
</dbReference>
<evidence type="ECO:0000313" key="2">
    <source>
        <dbReference type="EMBL" id="KAB2604316.1"/>
    </source>
</evidence>
<evidence type="ECO:0000256" key="1">
    <source>
        <dbReference type="SAM" id="MobiDB-lite"/>
    </source>
</evidence>
<dbReference type="Proteomes" id="UP000327157">
    <property type="component" value="Unassembled WGS sequence"/>
</dbReference>
<dbReference type="OrthoDB" id="10572406at2759"/>
<sequence>MPEHRMVITHYMGRSQEMEIEGTKLNGMDSPRDLLDKPSRSGGKHKNGATRVVSQTNWDKLAHVPHVDIRGCNSVLHYLNSKLVGAVGGLGNHSSYMSTRSVPQRGDEGFADKEDFMKGGRPELLLVQMQQNKAMEKQSKLADKNSDESEIMAVDFVGFYQFMKAQPSILEDECQKELVGMYAHHVSVGMRQTVKIVSLKLGFHVSICDKGGTTIQGIFNLKSSREVETTSVETNATAQLVDALQFLGGFYNDAIVVVGFEFNYLMGIRDNAANIALLYCDTHFLEMNDDFEQGNLISKTKTFLSFLIFSSWKDTIIP</sequence>
<dbReference type="InterPro" id="IPR043454">
    <property type="entry name" value="NPH3/RPT2-like"/>
</dbReference>
<feature type="compositionally biased region" description="Basic and acidic residues" evidence="1">
    <location>
        <begin position="30"/>
        <end position="39"/>
    </location>
</feature>
<feature type="region of interest" description="Disordered" evidence="1">
    <location>
        <begin position="22"/>
        <end position="49"/>
    </location>
</feature>
<reference evidence="2 3" key="1">
    <citation type="submission" date="2019-09" db="EMBL/GenBank/DDBJ databases">
        <authorList>
            <person name="Ou C."/>
        </authorList>
    </citation>
    <scope>NUCLEOTIDE SEQUENCE [LARGE SCALE GENOMIC DNA]</scope>
    <source>
        <strain evidence="2">S2</strain>
        <tissue evidence="2">Leaf</tissue>
    </source>
</reference>
<proteinExistence type="predicted"/>
<organism evidence="2 3">
    <name type="scientific">Pyrus ussuriensis x Pyrus communis</name>
    <dbReference type="NCBI Taxonomy" id="2448454"/>
    <lineage>
        <taxon>Eukaryota</taxon>
        <taxon>Viridiplantae</taxon>
        <taxon>Streptophyta</taxon>
        <taxon>Embryophyta</taxon>
        <taxon>Tracheophyta</taxon>
        <taxon>Spermatophyta</taxon>
        <taxon>Magnoliopsida</taxon>
        <taxon>eudicotyledons</taxon>
        <taxon>Gunneridae</taxon>
        <taxon>Pentapetalae</taxon>
        <taxon>rosids</taxon>
        <taxon>fabids</taxon>
        <taxon>Rosales</taxon>
        <taxon>Rosaceae</taxon>
        <taxon>Amygdaloideae</taxon>
        <taxon>Maleae</taxon>
        <taxon>Pyrus</taxon>
    </lineage>
</organism>
<dbReference type="EMBL" id="SMOL01000632">
    <property type="protein sequence ID" value="KAB2604316.1"/>
    <property type="molecule type" value="Genomic_DNA"/>
</dbReference>